<proteinExistence type="predicted"/>
<feature type="domain" description="2,6-dihydroxypyridine 3-monooxygenase substrate binding" evidence="1">
    <location>
        <begin position="166"/>
        <end position="275"/>
    </location>
</feature>
<evidence type="ECO:0000313" key="3">
    <source>
        <dbReference type="Proteomes" id="UP000054695"/>
    </source>
</evidence>
<dbReference type="EMBL" id="LNXU01000032">
    <property type="protein sequence ID" value="KTC71084.1"/>
    <property type="molecule type" value="Genomic_DNA"/>
</dbReference>
<dbReference type="InterPro" id="IPR054707">
    <property type="entry name" value="DhpH_subs-bd"/>
</dbReference>
<dbReference type="RefSeq" id="WP_058460259.1">
    <property type="nucleotide sequence ID" value="NZ_CAAAIY010000002.1"/>
</dbReference>
<evidence type="ECO:0000259" key="1">
    <source>
        <dbReference type="Pfam" id="PF22607"/>
    </source>
</evidence>
<dbReference type="Gene3D" id="3.30.9.30">
    <property type="match status" value="1"/>
</dbReference>
<dbReference type="Gene3D" id="3.50.50.60">
    <property type="entry name" value="FAD/NAD(P)-binding domain"/>
    <property type="match status" value="1"/>
</dbReference>
<gene>
    <name evidence="2" type="ORF">Lboz_2661</name>
</gene>
<dbReference type="PANTHER" id="PTHR47469:SF2">
    <property type="entry name" value="OS06G0597600 PROTEIN"/>
    <property type="match status" value="1"/>
</dbReference>
<protein>
    <recommendedName>
        <fullName evidence="1">2,6-dihydroxypyridine 3-monooxygenase substrate binding domain-containing protein</fullName>
    </recommendedName>
</protein>
<dbReference type="Proteomes" id="UP000054695">
    <property type="component" value="Unassembled WGS sequence"/>
</dbReference>
<accession>A0A0W0RJ38</accession>
<dbReference type="PANTHER" id="PTHR47469">
    <property type="entry name" value="MONOOXYGENASE-LIKE"/>
    <property type="match status" value="1"/>
</dbReference>
<dbReference type="InterPro" id="IPR036188">
    <property type="entry name" value="FAD/NAD-bd_sf"/>
</dbReference>
<dbReference type="AlphaFoldDB" id="A0A0W0RJ38"/>
<dbReference type="OrthoDB" id="9782160at2"/>
<evidence type="ECO:0000313" key="2">
    <source>
        <dbReference type="EMBL" id="KTC71084.1"/>
    </source>
</evidence>
<dbReference type="InterPro" id="IPR053212">
    <property type="entry name" value="DHP_3-monooxygenase"/>
</dbReference>
<dbReference type="SUPFAM" id="SSF54373">
    <property type="entry name" value="FAD-linked reductases, C-terminal domain"/>
    <property type="match status" value="1"/>
</dbReference>
<comment type="caution">
    <text evidence="2">The sequence shown here is derived from an EMBL/GenBank/DDBJ whole genome shotgun (WGS) entry which is preliminary data.</text>
</comment>
<dbReference type="Pfam" id="PF22607">
    <property type="entry name" value="FAD_binding-like"/>
    <property type="match status" value="1"/>
</dbReference>
<dbReference type="PRINTS" id="PR00420">
    <property type="entry name" value="RNGMNOXGNASE"/>
</dbReference>
<dbReference type="STRING" id="447.Lboz_2661"/>
<dbReference type="PATRIC" id="fig|447.4.peg.2829"/>
<reference evidence="2 3" key="1">
    <citation type="submission" date="2015-11" db="EMBL/GenBank/DDBJ databases">
        <title>Genomic analysis of 38 Legionella species identifies large and diverse effector repertoires.</title>
        <authorList>
            <person name="Burstein D."/>
            <person name="Amaro F."/>
            <person name="Zusman T."/>
            <person name="Lifshitz Z."/>
            <person name="Cohen O."/>
            <person name="Gilbert J.A."/>
            <person name="Pupko T."/>
            <person name="Shuman H.A."/>
            <person name="Segal G."/>
        </authorList>
    </citation>
    <scope>NUCLEOTIDE SEQUENCE [LARGE SCALE GENOMIC DNA]</scope>
    <source>
        <strain evidence="2 3">WIGA</strain>
    </source>
</reference>
<keyword evidence="3" id="KW-1185">Reference proteome</keyword>
<name>A0A0W0RJ38_LEGBO</name>
<organism evidence="2 3">
    <name type="scientific">Legionella bozemanae</name>
    <name type="common">Fluoribacter bozemanae</name>
    <dbReference type="NCBI Taxonomy" id="447"/>
    <lineage>
        <taxon>Bacteria</taxon>
        <taxon>Pseudomonadati</taxon>
        <taxon>Pseudomonadota</taxon>
        <taxon>Gammaproteobacteria</taxon>
        <taxon>Legionellales</taxon>
        <taxon>Legionellaceae</taxon>
        <taxon>Legionella</taxon>
    </lineage>
</organism>
<sequence length="392" mass="43998">MKIAIIGGSIAGCALALLLKDQFPVTVFEREPDLKSRGAGITLSIELLNTLIAQNIIDPGTLAHTFTTRSFYCQADNEPIYGKFLWKQGISMASLHWDTLFTNLRKRIPNSIYHHGVKVIDVQLPDERPGQVILESGETQAFDLIVFADGVQSLGRKLISNVQPEYSGYVAWRGTLEFEKIKNKTLFNDQGLYYCYNKGHLLTYPVYHHQTNKLNWVFYEKLALADLEDLGPTSLIDFSVKAKQHLHQLARNQLPEVAAQIILDTPSPFMQKIVDVCVDHLVTQGALLLGDASAVLRPHVGNGASLAIQDALSLSEHLKQGDDLQQAITAWEKDSLPKRLAMYDLSKRMADALVLHPVAWHEMNEEKMSVWWEQIILGEAWYTTLPLPQKSG</sequence>
<dbReference type="SUPFAM" id="SSF51905">
    <property type="entry name" value="FAD/NAD(P)-binding domain"/>
    <property type="match status" value="1"/>
</dbReference>